<feature type="compositionally biased region" description="Gly residues" evidence="10">
    <location>
        <begin position="1"/>
        <end position="17"/>
    </location>
</feature>
<feature type="compositionally biased region" description="Gly residues" evidence="10">
    <location>
        <begin position="423"/>
        <end position="437"/>
    </location>
</feature>
<dbReference type="SUPFAM" id="SSF53448">
    <property type="entry name" value="Nucleotide-diphospho-sugar transferases"/>
    <property type="match status" value="1"/>
</dbReference>
<feature type="compositionally biased region" description="Gly residues" evidence="10">
    <location>
        <begin position="481"/>
        <end position="490"/>
    </location>
</feature>
<feature type="compositionally biased region" description="Gly residues" evidence="10">
    <location>
        <begin position="677"/>
        <end position="693"/>
    </location>
</feature>
<dbReference type="GO" id="GO:0006405">
    <property type="term" value="P:RNA export from nucleus"/>
    <property type="evidence" value="ECO:0007669"/>
    <property type="project" value="TreeGrafter"/>
</dbReference>
<feature type="region of interest" description="Disordered" evidence="10">
    <location>
        <begin position="1"/>
        <end position="173"/>
    </location>
</feature>
<feature type="compositionally biased region" description="Low complexity" evidence="10">
    <location>
        <begin position="103"/>
        <end position="115"/>
    </location>
</feature>
<dbReference type="InterPro" id="IPR036903">
    <property type="entry name" value="Nup98_auto-Pept-S59_dom_sf"/>
</dbReference>
<feature type="compositionally biased region" description="Polar residues" evidence="10">
    <location>
        <begin position="308"/>
        <end position="328"/>
    </location>
</feature>
<feature type="compositionally biased region" description="Low complexity" evidence="10">
    <location>
        <begin position="260"/>
        <end position="271"/>
    </location>
</feature>
<comment type="similarity">
    <text evidence="3">Belongs to the glycosyltransferase 32 family.</text>
</comment>
<feature type="compositionally biased region" description="Gly residues" evidence="10">
    <location>
        <begin position="62"/>
        <end position="73"/>
    </location>
</feature>
<evidence type="ECO:0000256" key="8">
    <source>
        <dbReference type="ARBA" id="ARBA00023132"/>
    </source>
</evidence>
<feature type="compositionally biased region" description="Polar residues" evidence="10">
    <location>
        <begin position="798"/>
        <end position="808"/>
    </location>
</feature>
<dbReference type="Pfam" id="PF04488">
    <property type="entry name" value="Gly_transf_sug"/>
    <property type="match status" value="1"/>
</dbReference>
<dbReference type="InterPro" id="IPR029044">
    <property type="entry name" value="Nucleotide-diphossugar_trans"/>
</dbReference>
<evidence type="ECO:0000256" key="10">
    <source>
        <dbReference type="SAM" id="MobiDB-lite"/>
    </source>
</evidence>
<evidence type="ECO:0000256" key="4">
    <source>
        <dbReference type="ARBA" id="ARBA00022448"/>
    </source>
</evidence>
<dbReference type="Proteomes" id="UP000310689">
    <property type="component" value="Unassembled WGS sequence"/>
</dbReference>
<evidence type="ECO:0000256" key="1">
    <source>
        <dbReference type="ARBA" id="ARBA00004567"/>
    </source>
</evidence>
<keyword evidence="7" id="KW-0811">Translocation</keyword>
<feature type="compositionally biased region" description="Gly residues" evidence="10">
    <location>
        <begin position="606"/>
        <end position="633"/>
    </location>
</feature>
<keyword evidence="5" id="KW-0509">mRNA transport</keyword>
<feature type="compositionally biased region" description="Low complexity" evidence="10">
    <location>
        <begin position="694"/>
        <end position="705"/>
    </location>
</feature>
<feature type="compositionally biased region" description="Basic and acidic residues" evidence="10">
    <location>
        <begin position="158"/>
        <end position="173"/>
    </location>
</feature>
<gene>
    <name evidence="12" type="ORF">E3P86_01934</name>
</gene>
<keyword evidence="6" id="KW-0653">Protein transport</keyword>
<organism evidence="12 13">
    <name type="scientific">Wallemia ichthyophaga</name>
    <dbReference type="NCBI Taxonomy" id="245174"/>
    <lineage>
        <taxon>Eukaryota</taxon>
        <taxon>Fungi</taxon>
        <taxon>Dikarya</taxon>
        <taxon>Basidiomycota</taxon>
        <taxon>Wallemiomycotina</taxon>
        <taxon>Wallemiomycetes</taxon>
        <taxon>Wallemiales</taxon>
        <taxon>Wallemiaceae</taxon>
        <taxon>Wallemia</taxon>
    </lineage>
</organism>
<dbReference type="EMBL" id="SPOI01000081">
    <property type="protein sequence ID" value="TIB37987.1"/>
    <property type="molecule type" value="Genomic_DNA"/>
</dbReference>
<dbReference type="Gene3D" id="3.30.1610.10">
    <property type="entry name" value="Peptidase S59, nucleoporin"/>
    <property type="match status" value="1"/>
</dbReference>
<protein>
    <recommendedName>
        <fullName evidence="11">Peptidase S59 domain-containing protein</fullName>
    </recommendedName>
</protein>
<dbReference type="InterPro" id="IPR007230">
    <property type="entry name" value="Nup98_auto-Pept-S59_dom"/>
</dbReference>
<feature type="compositionally biased region" description="Low complexity" evidence="10">
    <location>
        <begin position="883"/>
        <end position="896"/>
    </location>
</feature>
<proteinExistence type="inferred from homology"/>
<feature type="compositionally biased region" description="Low complexity" evidence="10">
    <location>
        <begin position="37"/>
        <end position="61"/>
    </location>
</feature>
<evidence type="ECO:0000256" key="7">
    <source>
        <dbReference type="ARBA" id="ARBA00023010"/>
    </source>
</evidence>
<comment type="subcellular location">
    <subcellularLocation>
        <location evidence="1">Nucleus</location>
        <location evidence="1">Nuclear pore complex</location>
    </subcellularLocation>
</comment>
<evidence type="ECO:0000259" key="11">
    <source>
        <dbReference type="PROSITE" id="PS51434"/>
    </source>
</evidence>
<evidence type="ECO:0000313" key="13">
    <source>
        <dbReference type="Proteomes" id="UP000310689"/>
    </source>
</evidence>
<feature type="compositionally biased region" description="Gly residues" evidence="10">
    <location>
        <begin position="238"/>
        <end position="259"/>
    </location>
</feature>
<dbReference type="PANTHER" id="PTHR23198">
    <property type="entry name" value="NUCLEOPORIN"/>
    <property type="match status" value="1"/>
</dbReference>
<dbReference type="GO" id="GO:0034398">
    <property type="term" value="P:telomere tethering at nuclear periphery"/>
    <property type="evidence" value="ECO:0007669"/>
    <property type="project" value="TreeGrafter"/>
</dbReference>
<evidence type="ECO:0000256" key="5">
    <source>
        <dbReference type="ARBA" id="ARBA00022816"/>
    </source>
</evidence>
<sequence length="1496" mass="152842">MVSGFSFGGGGTGGFGSSGSAFGGSSTPAFGSGGFGQQQSQQPQQQTGAFGQPAQTPAFGSSAGGFGSSGGAFGQSNTPSTGLFGASRPPQQGSGFSFGGGASAAPAAPQANPSPFGAPAPASTSTFGQPAPTAFGSSLGAGGASADVKGTDPFEVNQRVEDPKGPDRITDRVKFHSINTEAKFQPFSFEELRMMDYERGTRNSSQAPSTGGFGASTSGGFGSTFGAPSTGSAFGQSAGTGAGAGGFGSNTGSTGGGLFGSSQPQQNSAFGGSSGGFGQSQPSQPAGGGGLFGQSNTQSTPFGGGSTGSAFGQQPKPSLFGSTSTNTPFGGAGGGAAGGSAFGQSNPPASAPFGQSSTGGGFGSNTGASGGTGFSFGQPASTTPATGGFGAAAQPSTGGGLFGQSAQKPAFGGASSTPFGQSSTGGGFGSGATGGFGQSQPSQPPAGGGLFGQSQPSQPPAGGGLFGQQQNSQQQPSSTGFGSGGLGGFGQQNKPATSGFGGFGSTNTGGTGGGFGAGASTGAGGFGQNQSNTGASGATGGGLFGGQQNQQQQPSTGGFGSGGSGFSFGQNSQQQQPQQPAQQQQPSSGFNFGGGLGGTQNKPATGGFGSGFGSNTGTGGSTGGGGLFGGGLGSSANNNNTGTGGGGLFGGAANNTSTGGGLFGGGGASAAPKPAGGLFGSTGSGGGFGGGLGQSSTAQPAQNNTGGFGGGSLFGQSTQQNSLQQSQPNLSASVDQSPYGANPLFDLGPNPQIGPTAVAVGGASTVNKKKPVLNASASMRSPARPLNRLRGFAASPGTPISPSAGVNLSSSVMPPSSPSMSVNGGMRSSQRSLNLSRAGSPAASTNGGVLSGLPSENAMSPNAFMPRSSVKKLVIDRKPIPDSPSAAASGSPNSLAQSKTGAKVSFNPHLEKAAQDSHSVGLGDSISSTPHENTPLKTSNTSQFVKSTTPTASPPPSTHTLGSSVVSVEASPQIEEGHYYSIPSVDELNKYSYRELKSVEGLKVGRKGYGEIHFLEPVDLTTLDGLNELTDGQLVVFESRVAYVYPDGVEEGEDNPENAPLKPAPGRGLNVAAEIELEGCWPKDKATGEYIKDDSHPKTLSHLNRLKKVSVGLALGAILFFWTYELHIELAKYRRGWVKTAIKQTEPLGGCFARASEDYELRQITSPKYNQLQSGLSYKHGFDCYGHSRLVQMQDGQGKVRSTIHLYWRSDIAPLGYREKVLLDSILATQDLDFVDIKLWSNGDLQHFNEGFLEQYLHDFPHHFSVGNVDLHGLAKGTPLEASDRLNLNDQRAWLDGDVVRILLLWNYGGVWVDMDSILTRDLQPLLEHEFVTQWDCYDKPYSPLNGAMMHFKKHSPYLCEMMHIMQYDPEPRQGSTDWGALLYHKTHRRLLNNDPPIKPFEILPYCFTDGRSCRLDNRILDPFEKDPSYTDLHWLQFRERLSSIFAIHLHGQYSKKIPEDGWMEREVIEDHRRKITRITPLMTYPKTDTFNNSNL</sequence>
<dbReference type="Pfam" id="PF04096">
    <property type="entry name" value="Nucleoporin2"/>
    <property type="match status" value="1"/>
</dbReference>
<evidence type="ECO:0000256" key="9">
    <source>
        <dbReference type="ARBA" id="ARBA00023242"/>
    </source>
</evidence>
<feature type="compositionally biased region" description="Gly residues" evidence="10">
    <location>
        <begin position="211"/>
        <end position="223"/>
    </location>
</feature>
<dbReference type="Gene3D" id="3.90.550.20">
    <property type="match status" value="1"/>
</dbReference>
<feature type="region of interest" description="Disordered" evidence="10">
    <location>
        <begin position="914"/>
        <end position="964"/>
    </location>
</feature>
<feature type="compositionally biased region" description="Low complexity" evidence="10">
    <location>
        <begin position="375"/>
        <end position="395"/>
    </location>
</feature>
<dbReference type="InterPro" id="IPR007577">
    <property type="entry name" value="GlycoTrfase_DXD_sugar-bd_CS"/>
</dbReference>
<evidence type="ECO:0000256" key="3">
    <source>
        <dbReference type="ARBA" id="ARBA00009003"/>
    </source>
</evidence>
<accession>A0A4T0J774</accession>
<keyword evidence="4" id="KW-0813">Transport</keyword>
<evidence type="ECO:0000313" key="12">
    <source>
        <dbReference type="EMBL" id="TIB37987.1"/>
    </source>
</evidence>
<feature type="compositionally biased region" description="Gly residues" evidence="10">
    <location>
        <begin position="557"/>
        <end position="566"/>
    </location>
</feature>
<dbReference type="PROSITE" id="PS51434">
    <property type="entry name" value="NUP_C"/>
    <property type="match status" value="1"/>
</dbReference>
<comment type="similarity">
    <text evidence="2">Belongs to the nucleoporin GLFG family.</text>
</comment>
<feature type="compositionally biased region" description="Polar residues" evidence="10">
    <location>
        <begin position="925"/>
        <end position="946"/>
    </location>
</feature>
<feature type="compositionally biased region" description="Low complexity" evidence="10">
    <location>
        <begin position="809"/>
        <end position="822"/>
    </location>
</feature>
<dbReference type="SUPFAM" id="SSF82215">
    <property type="entry name" value="C-terminal autoproteolytic domain of nucleoporin nup98"/>
    <property type="match status" value="1"/>
</dbReference>
<dbReference type="GO" id="GO:0008139">
    <property type="term" value="F:nuclear localization sequence binding"/>
    <property type="evidence" value="ECO:0007669"/>
    <property type="project" value="TreeGrafter"/>
</dbReference>
<dbReference type="GO" id="GO:0051028">
    <property type="term" value="P:mRNA transport"/>
    <property type="evidence" value="ECO:0007669"/>
    <property type="project" value="UniProtKB-KW"/>
</dbReference>
<feature type="region of interest" description="Disordered" evidence="10">
    <location>
        <begin position="198"/>
        <end position="864"/>
    </location>
</feature>
<dbReference type="GO" id="GO:0006606">
    <property type="term" value="P:protein import into nucleus"/>
    <property type="evidence" value="ECO:0007669"/>
    <property type="project" value="TreeGrafter"/>
</dbReference>
<feature type="compositionally biased region" description="Gly residues" evidence="10">
    <location>
        <begin position="499"/>
        <end position="527"/>
    </location>
</feature>
<dbReference type="InterPro" id="IPR037665">
    <property type="entry name" value="Nucleoporin_S59-like"/>
</dbReference>
<feature type="compositionally biased region" description="Low complexity" evidence="10">
    <location>
        <begin position="467"/>
        <end position="480"/>
    </location>
</feature>
<reference evidence="12 13" key="1">
    <citation type="submission" date="2019-03" db="EMBL/GenBank/DDBJ databases">
        <title>Sequencing 23 genomes of Wallemia ichthyophaga.</title>
        <authorList>
            <person name="Gostincar C."/>
        </authorList>
    </citation>
    <scope>NUCLEOTIDE SEQUENCE [LARGE SCALE GENOMIC DNA]</scope>
    <source>
        <strain evidence="12 13">EXF-6200</strain>
    </source>
</reference>
<dbReference type="GO" id="GO:0044614">
    <property type="term" value="C:nuclear pore cytoplasmic filaments"/>
    <property type="evidence" value="ECO:0007669"/>
    <property type="project" value="TreeGrafter"/>
</dbReference>
<comment type="caution">
    <text evidence="12">The sequence shown here is derived from an EMBL/GenBank/DDBJ whole genome shotgun (WGS) entry which is preliminary data.</text>
</comment>
<feature type="compositionally biased region" description="Low complexity" evidence="10">
    <location>
        <begin position="18"/>
        <end position="30"/>
    </location>
</feature>
<keyword evidence="8" id="KW-0906">Nuclear pore complex</keyword>
<feature type="compositionally biased region" description="Low complexity" evidence="10">
    <location>
        <begin position="224"/>
        <end position="237"/>
    </location>
</feature>
<keyword evidence="9" id="KW-0539">Nucleus</keyword>
<feature type="region of interest" description="Disordered" evidence="10">
    <location>
        <begin position="879"/>
        <end position="901"/>
    </location>
</feature>
<feature type="compositionally biased region" description="Gly residues" evidence="10">
    <location>
        <begin position="658"/>
        <end position="668"/>
    </location>
</feature>
<dbReference type="GO" id="GO:0000973">
    <property type="term" value="P:post-transcriptional tethering of RNA polymerase II gene DNA at nuclear periphery"/>
    <property type="evidence" value="ECO:0007669"/>
    <property type="project" value="TreeGrafter"/>
</dbReference>
<feature type="compositionally biased region" description="Low complexity" evidence="10">
    <location>
        <begin position="714"/>
        <end position="733"/>
    </location>
</feature>
<feature type="compositionally biased region" description="Polar residues" evidence="10">
    <location>
        <begin position="826"/>
        <end position="848"/>
    </location>
</feature>
<feature type="compositionally biased region" description="Low complexity" evidence="10">
    <location>
        <begin position="567"/>
        <end position="590"/>
    </location>
</feature>
<dbReference type="PANTHER" id="PTHR23198:SF6">
    <property type="entry name" value="NUCLEAR PORE COMPLEX PROTEIN NUP98-NUP96"/>
    <property type="match status" value="1"/>
</dbReference>
<dbReference type="GO" id="GO:0003723">
    <property type="term" value="F:RNA binding"/>
    <property type="evidence" value="ECO:0007669"/>
    <property type="project" value="TreeGrafter"/>
</dbReference>
<feature type="compositionally biased region" description="Low complexity" evidence="10">
    <location>
        <begin position="546"/>
        <end position="556"/>
    </location>
</feature>
<feature type="compositionally biased region" description="Gly residues" evidence="10">
    <location>
        <begin position="330"/>
        <end position="341"/>
    </location>
</feature>
<name>A0A4T0J774_WALIC</name>
<evidence type="ECO:0000256" key="6">
    <source>
        <dbReference type="ARBA" id="ARBA00022927"/>
    </source>
</evidence>
<dbReference type="GO" id="GO:0017056">
    <property type="term" value="F:structural constituent of nuclear pore"/>
    <property type="evidence" value="ECO:0007669"/>
    <property type="project" value="InterPro"/>
</dbReference>
<feature type="domain" description="Peptidase S59" evidence="11">
    <location>
        <begin position="976"/>
        <end position="1129"/>
    </location>
</feature>
<evidence type="ECO:0000256" key="2">
    <source>
        <dbReference type="ARBA" id="ARBA00008926"/>
    </source>
</evidence>
<feature type="compositionally biased region" description="Gly residues" evidence="10">
    <location>
        <begin position="357"/>
        <end position="374"/>
    </location>
</feature>